<gene>
    <name evidence="1" type="ORF">ES332_D05G262900v1</name>
</gene>
<dbReference type="Proteomes" id="UP000322667">
    <property type="component" value="Chromosome D05"/>
</dbReference>
<proteinExistence type="predicted"/>
<accession>A0A5D2KZQ5</accession>
<evidence type="ECO:0000313" key="1">
    <source>
        <dbReference type="EMBL" id="TYH72557.1"/>
    </source>
</evidence>
<dbReference type="AlphaFoldDB" id="A0A5D2KZQ5"/>
<protein>
    <submittedName>
        <fullName evidence="1">Uncharacterized protein</fullName>
    </submittedName>
</protein>
<dbReference type="EMBL" id="CM017627">
    <property type="protein sequence ID" value="TYH72557.1"/>
    <property type="molecule type" value="Genomic_DNA"/>
</dbReference>
<name>A0A5D2KZQ5_GOSTO</name>
<evidence type="ECO:0000313" key="2">
    <source>
        <dbReference type="Proteomes" id="UP000322667"/>
    </source>
</evidence>
<sequence length="70" mass="7491">MPKKGKKNGKGSAFSLLRRFQHRRKCPTASYEATQSCIDFSLQVSKVCNARGGGGGWHTAAVSEMAEACG</sequence>
<keyword evidence="2" id="KW-1185">Reference proteome</keyword>
<reference evidence="1 2" key="1">
    <citation type="submission" date="2019-07" db="EMBL/GenBank/DDBJ databases">
        <title>WGS assembly of Gossypium tomentosum.</title>
        <authorList>
            <person name="Chen Z.J."/>
            <person name="Sreedasyam A."/>
            <person name="Ando A."/>
            <person name="Song Q."/>
            <person name="De L."/>
            <person name="Hulse-Kemp A."/>
            <person name="Ding M."/>
            <person name="Ye W."/>
            <person name="Kirkbride R."/>
            <person name="Jenkins J."/>
            <person name="Plott C."/>
            <person name="Lovell J."/>
            <person name="Lin Y.-M."/>
            <person name="Vaughn R."/>
            <person name="Liu B."/>
            <person name="Li W."/>
            <person name="Simpson S."/>
            <person name="Scheffler B."/>
            <person name="Saski C."/>
            <person name="Grover C."/>
            <person name="Hu G."/>
            <person name="Conover J."/>
            <person name="Carlson J."/>
            <person name="Shu S."/>
            <person name="Boston L."/>
            <person name="Williams M."/>
            <person name="Peterson D."/>
            <person name="Mcgee K."/>
            <person name="Jones D."/>
            <person name="Wendel J."/>
            <person name="Stelly D."/>
            <person name="Grimwood J."/>
            <person name="Schmutz J."/>
        </authorList>
    </citation>
    <scope>NUCLEOTIDE SEQUENCE [LARGE SCALE GENOMIC DNA]</scope>
    <source>
        <strain evidence="1">7179.01</strain>
    </source>
</reference>
<organism evidence="1 2">
    <name type="scientific">Gossypium tomentosum</name>
    <name type="common">Hawaiian cotton</name>
    <name type="synonym">Gossypium sandvicense</name>
    <dbReference type="NCBI Taxonomy" id="34277"/>
    <lineage>
        <taxon>Eukaryota</taxon>
        <taxon>Viridiplantae</taxon>
        <taxon>Streptophyta</taxon>
        <taxon>Embryophyta</taxon>
        <taxon>Tracheophyta</taxon>
        <taxon>Spermatophyta</taxon>
        <taxon>Magnoliopsida</taxon>
        <taxon>eudicotyledons</taxon>
        <taxon>Gunneridae</taxon>
        <taxon>Pentapetalae</taxon>
        <taxon>rosids</taxon>
        <taxon>malvids</taxon>
        <taxon>Malvales</taxon>
        <taxon>Malvaceae</taxon>
        <taxon>Malvoideae</taxon>
        <taxon>Gossypium</taxon>
    </lineage>
</organism>